<evidence type="ECO:0000256" key="1">
    <source>
        <dbReference type="SAM" id="MobiDB-lite"/>
    </source>
</evidence>
<keyword evidence="3" id="KW-1185">Reference proteome</keyword>
<accession>A0A7J7XAU0</accession>
<feature type="compositionally biased region" description="Polar residues" evidence="1">
    <location>
        <begin position="57"/>
        <end position="66"/>
    </location>
</feature>
<dbReference type="Proteomes" id="UP000558488">
    <property type="component" value="Unassembled WGS sequence"/>
</dbReference>
<dbReference type="EMBL" id="JACAGB010000008">
    <property type="protein sequence ID" value="KAF6346813.1"/>
    <property type="molecule type" value="Genomic_DNA"/>
</dbReference>
<reference evidence="2 3" key="1">
    <citation type="journal article" date="2020" name="Nature">
        <title>Six reference-quality genomes reveal evolution of bat adaptations.</title>
        <authorList>
            <person name="Jebb D."/>
            <person name="Huang Z."/>
            <person name="Pippel M."/>
            <person name="Hughes G.M."/>
            <person name="Lavrichenko K."/>
            <person name="Devanna P."/>
            <person name="Winkler S."/>
            <person name="Jermiin L.S."/>
            <person name="Skirmuntt E.C."/>
            <person name="Katzourakis A."/>
            <person name="Burkitt-Gray L."/>
            <person name="Ray D.A."/>
            <person name="Sullivan K.A.M."/>
            <person name="Roscito J.G."/>
            <person name="Kirilenko B.M."/>
            <person name="Davalos L.M."/>
            <person name="Corthals A.P."/>
            <person name="Power M.L."/>
            <person name="Jones G."/>
            <person name="Ransome R.D."/>
            <person name="Dechmann D.K.N."/>
            <person name="Locatelli A.G."/>
            <person name="Puechmaille S.J."/>
            <person name="Fedrigo O."/>
            <person name="Jarvis E.D."/>
            <person name="Hiller M."/>
            <person name="Vernes S.C."/>
            <person name="Myers E.W."/>
            <person name="Teeling E.C."/>
        </authorList>
    </citation>
    <scope>NUCLEOTIDE SEQUENCE [LARGE SCALE GENOMIC DNA]</scope>
    <source>
        <strain evidence="2">MPipKuh1</strain>
        <tissue evidence="2">Flight muscle</tissue>
    </source>
</reference>
<name>A0A7J7XAU0_PIPKU</name>
<sequence length="160" mass="17265">MLSGIKATSVGIQKRRRMLSGCPEILGDRWSAGGSAYSLRCSHPSQVRPKRKMNDPHASQSSTEWHSSPGPVIKYEGISRAQDTPALTRGGCCPQGTGSPAQSQRDAMALTPEGRRLRNTIQLPARAVGSTPSELALRGEYRWQGPLLCGWAAAHECQVV</sequence>
<evidence type="ECO:0000313" key="2">
    <source>
        <dbReference type="EMBL" id="KAF6346813.1"/>
    </source>
</evidence>
<protein>
    <submittedName>
        <fullName evidence="2">Uncharacterized protein</fullName>
    </submittedName>
</protein>
<feature type="region of interest" description="Disordered" evidence="1">
    <location>
        <begin position="42"/>
        <end position="72"/>
    </location>
</feature>
<evidence type="ECO:0000313" key="3">
    <source>
        <dbReference type="Proteomes" id="UP000558488"/>
    </source>
</evidence>
<organism evidence="2 3">
    <name type="scientific">Pipistrellus kuhlii</name>
    <name type="common">Kuhl's pipistrelle</name>
    <dbReference type="NCBI Taxonomy" id="59472"/>
    <lineage>
        <taxon>Eukaryota</taxon>
        <taxon>Metazoa</taxon>
        <taxon>Chordata</taxon>
        <taxon>Craniata</taxon>
        <taxon>Vertebrata</taxon>
        <taxon>Euteleostomi</taxon>
        <taxon>Mammalia</taxon>
        <taxon>Eutheria</taxon>
        <taxon>Laurasiatheria</taxon>
        <taxon>Chiroptera</taxon>
        <taxon>Yangochiroptera</taxon>
        <taxon>Vespertilionidae</taxon>
        <taxon>Pipistrellus</taxon>
    </lineage>
</organism>
<comment type="caution">
    <text evidence="2">The sequence shown here is derived from an EMBL/GenBank/DDBJ whole genome shotgun (WGS) entry which is preliminary data.</text>
</comment>
<gene>
    <name evidence="2" type="ORF">mPipKuh1_010596</name>
</gene>
<dbReference type="AlphaFoldDB" id="A0A7J7XAU0"/>
<proteinExistence type="predicted"/>